<evidence type="ECO:0008006" key="3">
    <source>
        <dbReference type="Google" id="ProtNLM"/>
    </source>
</evidence>
<dbReference type="Proteomes" id="UP001281410">
    <property type="component" value="Unassembled WGS sequence"/>
</dbReference>
<evidence type="ECO:0000313" key="2">
    <source>
        <dbReference type="Proteomes" id="UP001281410"/>
    </source>
</evidence>
<keyword evidence="2" id="KW-1185">Reference proteome</keyword>
<reference evidence="1" key="1">
    <citation type="journal article" date="2023" name="Plant J.">
        <title>Genome sequences and population genomics provide insights into the demographic history, inbreeding, and mutation load of two 'living fossil' tree species of Dipteronia.</title>
        <authorList>
            <person name="Feng Y."/>
            <person name="Comes H.P."/>
            <person name="Chen J."/>
            <person name="Zhu S."/>
            <person name="Lu R."/>
            <person name="Zhang X."/>
            <person name="Li P."/>
            <person name="Qiu J."/>
            <person name="Olsen K.M."/>
            <person name="Qiu Y."/>
        </authorList>
    </citation>
    <scope>NUCLEOTIDE SEQUENCE</scope>
    <source>
        <strain evidence="1">NBL</strain>
    </source>
</reference>
<gene>
    <name evidence="1" type="ORF">Dsin_005396</name>
</gene>
<evidence type="ECO:0000313" key="1">
    <source>
        <dbReference type="EMBL" id="KAK3225534.1"/>
    </source>
</evidence>
<dbReference type="PANTHER" id="PTHR46890:SF48">
    <property type="entry name" value="RNA-DIRECTED DNA POLYMERASE"/>
    <property type="match status" value="1"/>
</dbReference>
<name>A0AAE0EEW0_9ROSI</name>
<organism evidence="1 2">
    <name type="scientific">Dipteronia sinensis</name>
    <dbReference type="NCBI Taxonomy" id="43782"/>
    <lineage>
        <taxon>Eukaryota</taxon>
        <taxon>Viridiplantae</taxon>
        <taxon>Streptophyta</taxon>
        <taxon>Embryophyta</taxon>
        <taxon>Tracheophyta</taxon>
        <taxon>Spermatophyta</taxon>
        <taxon>Magnoliopsida</taxon>
        <taxon>eudicotyledons</taxon>
        <taxon>Gunneridae</taxon>
        <taxon>Pentapetalae</taxon>
        <taxon>rosids</taxon>
        <taxon>malvids</taxon>
        <taxon>Sapindales</taxon>
        <taxon>Sapindaceae</taxon>
        <taxon>Hippocastanoideae</taxon>
        <taxon>Acereae</taxon>
        <taxon>Dipteronia</taxon>
    </lineage>
</organism>
<accession>A0AAE0EEW0</accession>
<dbReference type="InterPro" id="IPR052343">
    <property type="entry name" value="Retrotransposon-Effector_Assoc"/>
</dbReference>
<dbReference type="PANTHER" id="PTHR46890">
    <property type="entry name" value="NON-LTR RETROLELEMENT REVERSE TRANSCRIPTASE-LIKE PROTEIN-RELATED"/>
    <property type="match status" value="1"/>
</dbReference>
<proteinExistence type="predicted"/>
<protein>
    <recommendedName>
        <fullName evidence="3">Reverse transcriptase domain-containing protein</fullName>
    </recommendedName>
</protein>
<comment type="caution">
    <text evidence="1">The sequence shown here is derived from an EMBL/GenBank/DDBJ whole genome shotgun (WGS) entry which is preliminary data.</text>
</comment>
<sequence length="361" mass="42664">MVKHLEYWKSDNRLILIDFSVKEERYSGVNRFDYELCWAEKEDCLEMVRNSWFDDDGRNSMQRAVNRLKACSKSLQRWNGRNEWNMKKDITAKKKELSCLGEVDGVVDWKMKYKIENDLDGLLRCEEGFWRQRSRISWLNEGDRNMKFFHAKDSSRRSRNRLRGLFDAGEVWKDDEIQMERIIDQYFTDIFTSSQSSHDKLNMVCGSVASRIPSSIRHFLDTRFTAEEVRVALFQMSSSKAPGIDAFPADFYQRFWDMVREDVIKMCLECLNEWRPVGMINLTLLCLIPKVKNVERVTNLRPISLCIFVYKCISKTITNCLQKVLDCVISETEITFVRVRLIMDNAMVGFEFMQALRQKVQ</sequence>
<dbReference type="AlphaFoldDB" id="A0AAE0EEW0"/>
<dbReference type="EMBL" id="JANJYJ010000002">
    <property type="protein sequence ID" value="KAK3225534.1"/>
    <property type="molecule type" value="Genomic_DNA"/>
</dbReference>